<gene>
    <name evidence="2" type="ORF">FHD67_15680</name>
</gene>
<sequence>MIVLAAVLSASPAWAQELRSIDETMQGINDDLHVSAYTSVRCAGLFDGILAYGGQNLPAELVEQYRNASTTLVIGTTIIRAYQTHDRGLPAKDFEVEFRNSDAEAVRFRDIYSSRLQNNYDITGQMLESDTLAKADLALCGEIVPRIERIVAREMGQAAE</sequence>
<evidence type="ECO:0000256" key="1">
    <source>
        <dbReference type="SAM" id="SignalP"/>
    </source>
</evidence>
<reference evidence="2 3" key="1">
    <citation type="submission" date="2019-06" db="EMBL/GenBank/DDBJ databases">
        <authorList>
            <person name="Li J."/>
        </authorList>
    </citation>
    <scope>NUCLEOTIDE SEQUENCE [LARGE SCALE GENOMIC DNA]</scope>
    <source>
        <strain evidence="2 3">CGMCC 1.8012</strain>
    </source>
</reference>
<dbReference type="EMBL" id="VDDC01000033">
    <property type="protein sequence ID" value="TNH38304.1"/>
    <property type="molecule type" value="Genomic_DNA"/>
</dbReference>
<keyword evidence="3" id="KW-1185">Reference proteome</keyword>
<evidence type="ECO:0000313" key="3">
    <source>
        <dbReference type="Proteomes" id="UP000304880"/>
    </source>
</evidence>
<name>A0A5C4R3G6_9RHOB</name>
<feature type="chain" id="PRO_5022706465" evidence="1">
    <location>
        <begin position="16"/>
        <end position="160"/>
    </location>
</feature>
<feature type="signal peptide" evidence="1">
    <location>
        <begin position="1"/>
        <end position="15"/>
    </location>
</feature>
<keyword evidence="1" id="KW-0732">Signal</keyword>
<organism evidence="2 3">
    <name type="scientific">Paracoccus haeundaensis</name>
    <dbReference type="NCBI Taxonomy" id="225362"/>
    <lineage>
        <taxon>Bacteria</taxon>
        <taxon>Pseudomonadati</taxon>
        <taxon>Pseudomonadota</taxon>
        <taxon>Alphaproteobacteria</taxon>
        <taxon>Rhodobacterales</taxon>
        <taxon>Paracoccaceae</taxon>
        <taxon>Paracoccus</taxon>
    </lineage>
</organism>
<dbReference type="Proteomes" id="UP000304880">
    <property type="component" value="Unassembled WGS sequence"/>
</dbReference>
<accession>A0A5C4R3G6</accession>
<protein>
    <submittedName>
        <fullName evidence="2">Uncharacterized protein</fullName>
    </submittedName>
</protein>
<dbReference type="RefSeq" id="WP_139599253.1">
    <property type="nucleotide sequence ID" value="NZ_VDDC01000033.1"/>
</dbReference>
<proteinExistence type="predicted"/>
<evidence type="ECO:0000313" key="2">
    <source>
        <dbReference type="EMBL" id="TNH38304.1"/>
    </source>
</evidence>
<comment type="caution">
    <text evidence="2">The sequence shown here is derived from an EMBL/GenBank/DDBJ whole genome shotgun (WGS) entry which is preliminary data.</text>
</comment>
<dbReference type="AlphaFoldDB" id="A0A5C4R3G6"/>